<organism evidence="1 2">
    <name type="scientific">Chionoecetes opilio</name>
    <name type="common">Atlantic snow crab</name>
    <name type="synonym">Cancer opilio</name>
    <dbReference type="NCBI Taxonomy" id="41210"/>
    <lineage>
        <taxon>Eukaryota</taxon>
        <taxon>Metazoa</taxon>
        <taxon>Ecdysozoa</taxon>
        <taxon>Arthropoda</taxon>
        <taxon>Crustacea</taxon>
        <taxon>Multicrustacea</taxon>
        <taxon>Malacostraca</taxon>
        <taxon>Eumalacostraca</taxon>
        <taxon>Eucarida</taxon>
        <taxon>Decapoda</taxon>
        <taxon>Pleocyemata</taxon>
        <taxon>Brachyura</taxon>
        <taxon>Eubrachyura</taxon>
        <taxon>Majoidea</taxon>
        <taxon>Majidae</taxon>
        <taxon>Chionoecetes</taxon>
    </lineage>
</organism>
<keyword evidence="2" id="KW-1185">Reference proteome</keyword>
<name>A0A8J4Y0A8_CHIOP</name>
<reference evidence="1" key="1">
    <citation type="submission" date="2020-07" db="EMBL/GenBank/DDBJ databases">
        <title>The High-quality genome of the commercially important snow crab, Chionoecetes opilio.</title>
        <authorList>
            <person name="Jeong J.-H."/>
            <person name="Ryu S."/>
        </authorList>
    </citation>
    <scope>NUCLEOTIDE SEQUENCE</scope>
    <source>
        <strain evidence="1">MADBK_172401_WGS</strain>
        <tissue evidence="1">Digestive gland</tissue>
    </source>
</reference>
<proteinExistence type="predicted"/>
<dbReference type="AlphaFoldDB" id="A0A8J4Y0A8"/>
<accession>A0A8J4Y0A8</accession>
<dbReference type="OrthoDB" id="6370868at2759"/>
<dbReference type="Proteomes" id="UP000770661">
    <property type="component" value="Unassembled WGS sequence"/>
</dbReference>
<evidence type="ECO:0000313" key="1">
    <source>
        <dbReference type="EMBL" id="KAG0714386.1"/>
    </source>
</evidence>
<dbReference type="EMBL" id="JACEEZ010020586">
    <property type="protein sequence ID" value="KAG0714386.1"/>
    <property type="molecule type" value="Genomic_DNA"/>
</dbReference>
<protein>
    <submittedName>
        <fullName evidence="1">Uncharacterized protein</fullName>
    </submittedName>
</protein>
<gene>
    <name evidence="1" type="ORF">GWK47_014268</name>
</gene>
<comment type="caution">
    <text evidence="1">The sequence shown here is derived from an EMBL/GenBank/DDBJ whole genome shotgun (WGS) entry which is preliminary data.</text>
</comment>
<evidence type="ECO:0000313" key="2">
    <source>
        <dbReference type="Proteomes" id="UP000770661"/>
    </source>
</evidence>
<sequence>MGVIKVPRFFLNARVSDCEVVLACHPFPPEAELPFRKASRKGTCEACCALDEGKDPYPAVGFLLRKLEKLMREYQNPQKKPKAGVTQARIFRILGDLFDIGASWPLAQDDLRRGSRVFQINAKT</sequence>